<dbReference type="Pfam" id="PF05050">
    <property type="entry name" value="Methyltransf_21"/>
    <property type="match status" value="1"/>
</dbReference>
<dbReference type="GO" id="GO:0005794">
    <property type="term" value="C:Golgi apparatus"/>
    <property type="evidence" value="ECO:0007669"/>
    <property type="project" value="TreeGrafter"/>
</dbReference>
<feature type="region of interest" description="Disordered" evidence="1">
    <location>
        <begin position="274"/>
        <end position="295"/>
    </location>
</feature>
<gene>
    <name evidence="3" type="ORF">O3P69_010795</name>
</gene>
<dbReference type="PANTHER" id="PTHR34009:SF2">
    <property type="entry name" value="PROTEIN STAR"/>
    <property type="match status" value="1"/>
</dbReference>
<comment type="caution">
    <text evidence="3">The sequence shown here is derived from an EMBL/GenBank/DDBJ whole genome shotgun (WGS) entry which is preliminary data.</text>
</comment>
<dbReference type="InterPro" id="IPR006342">
    <property type="entry name" value="FkbM_mtfrase"/>
</dbReference>
<evidence type="ECO:0000313" key="3">
    <source>
        <dbReference type="EMBL" id="KAK8386368.1"/>
    </source>
</evidence>
<dbReference type="InterPro" id="IPR053202">
    <property type="entry name" value="EGF_Rcpt_Signaling_Reg"/>
</dbReference>
<dbReference type="InterPro" id="IPR029063">
    <property type="entry name" value="SAM-dependent_MTases_sf"/>
</dbReference>
<dbReference type="EMBL" id="JARAKH010000031">
    <property type="protein sequence ID" value="KAK8386368.1"/>
    <property type="molecule type" value="Genomic_DNA"/>
</dbReference>
<feature type="compositionally biased region" description="Basic residues" evidence="1">
    <location>
        <begin position="274"/>
        <end position="287"/>
    </location>
</feature>
<keyword evidence="4" id="KW-1185">Reference proteome</keyword>
<evidence type="ECO:0000256" key="1">
    <source>
        <dbReference type="SAM" id="MobiDB-lite"/>
    </source>
</evidence>
<protein>
    <recommendedName>
        <fullName evidence="2">Methyltransferase FkbM domain-containing protein</fullName>
    </recommendedName>
</protein>
<dbReference type="GO" id="GO:0031902">
    <property type="term" value="C:late endosome membrane"/>
    <property type="evidence" value="ECO:0007669"/>
    <property type="project" value="TreeGrafter"/>
</dbReference>
<dbReference type="GO" id="GO:0005789">
    <property type="term" value="C:endoplasmic reticulum membrane"/>
    <property type="evidence" value="ECO:0007669"/>
    <property type="project" value="TreeGrafter"/>
</dbReference>
<feature type="region of interest" description="Disordered" evidence="1">
    <location>
        <begin position="166"/>
        <end position="241"/>
    </location>
</feature>
<dbReference type="GO" id="GO:0006888">
    <property type="term" value="P:endoplasmic reticulum to Golgi vesicle-mediated transport"/>
    <property type="evidence" value="ECO:0007669"/>
    <property type="project" value="TreeGrafter"/>
</dbReference>
<feature type="domain" description="Methyltransferase FkbM" evidence="2">
    <location>
        <begin position="467"/>
        <end position="656"/>
    </location>
</feature>
<feature type="compositionally biased region" description="Polar residues" evidence="1">
    <location>
        <begin position="214"/>
        <end position="225"/>
    </location>
</feature>
<proteinExistence type="predicted"/>
<sequence length="708" mass="76869">MNTLSVRLPPEGSPSVTPSFSAPHPSYCIASLPHPAPCSQSAEPGCGKMPQNRQHFRIRREGAGAGGCPGHASPHLLLHDPAVMGVGPTSTQRLLLYQPLLRRAVVDTEDDKLLFNVALNSRLEQEKSSIFNLKSPLLTQHCRCLGPVASPSRLLPLVEGGRPRGGALGKGNLGLGARSPLAPRQATKSGRQSPELAVGGSGHGQGEKEGCRQHPSQAAARSSLSYGVLRGRPRGTGVRRRDHLLPDTTVGEQLCGAAAAAAAAAEQWMECGSKARRPQKVPKHRAAGRGPPAGPLRPSLTLAASGGAAASSLFPAFISQKSVMSLTPPGALSEDQHATHCHRAAAPRNSPRILGCATGTISADRRPALPLVALMVTGRDWQRTSVTRRPPLDPSLGYDDSTLIQSVAQSFLHPPSSEPYHLMQNLAETDIHAAQYMNFKAEIAYAFCQRAIKNIFDKAGPGFFVEAGALDGEFLSNTLPLERERGWTGLLVEADGDMFNELVSKRRRAWASHSCLATRPHPHSETLIKYVRQNTLKDAFSNHAARAHNSLLDQTAGDTLDGSMPGHPIYESVQCLPLATLLLAINTTHVDLVSLDVEGAEMGIIRHFPWRRVTVDVWVVEHARETYHRLQRATNGSLVVTIDEEFIRLFTSQGYEVYEISKDVIIPNYVFVLRGSSPYHRLRTNYNRRKNNAGMLKKSQSRVGRSEW</sequence>
<dbReference type="PANTHER" id="PTHR34009">
    <property type="entry name" value="PROTEIN STAR"/>
    <property type="match status" value="1"/>
</dbReference>
<feature type="compositionally biased region" description="Basic residues" evidence="1">
    <location>
        <begin position="231"/>
        <end position="241"/>
    </location>
</feature>
<dbReference type="GO" id="GO:0005886">
    <property type="term" value="C:plasma membrane"/>
    <property type="evidence" value="ECO:0007669"/>
    <property type="project" value="TreeGrafter"/>
</dbReference>
<dbReference type="AlphaFoldDB" id="A0AAW0TF61"/>
<reference evidence="3 4" key="1">
    <citation type="submission" date="2023-03" db="EMBL/GenBank/DDBJ databases">
        <title>High-quality genome of Scylla paramamosain provides insights in environmental adaptation.</title>
        <authorList>
            <person name="Zhang L."/>
        </authorList>
    </citation>
    <scope>NUCLEOTIDE SEQUENCE [LARGE SCALE GENOMIC DNA]</scope>
    <source>
        <strain evidence="3">LZ_2023a</strain>
        <tissue evidence="3">Muscle</tissue>
    </source>
</reference>
<dbReference type="Gene3D" id="3.40.50.150">
    <property type="entry name" value="Vaccinia Virus protein VP39"/>
    <property type="match status" value="1"/>
</dbReference>
<dbReference type="Proteomes" id="UP001487740">
    <property type="component" value="Unassembled WGS sequence"/>
</dbReference>
<dbReference type="GO" id="GO:0016197">
    <property type="term" value="P:endosomal transport"/>
    <property type="evidence" value="ECO:0007669"/>
    <property type="project" value="TreeGrafter"/>
</dbReference>
<organism evidence="3 4">
    <name type="scientific">Scylla paramamosain</name>
    <name type="common">Mud crab</name>
    <dbReference type="NCBI Taxonomy" id="85552"/>
    <lineage>
        <taxon>Eukaryota</taxon>
        <taxon>Metazoa</taxon>
        <taxon>Ecdysozoa</taxon>
        <taxon>Arthropoda</taxon>
        <taxon>Crustacea</taxon>
        <taxon>Multicrustacea</taxon>
        <taxon>Malacostraca</taxon>
        <taxon>Eumalacostraca</taxon>
        <taxon>Eucarida</taxon>
        <taxon>Decapoda</taxon>
        <taxon>Pleocyemata</taxon>
        <taxon>Brachyura</taxon>
        <taxon>Eubrachyura</taxon>
        <taxon>Portunoidea</taxon>
        <taxon>Portunidae</taxon>
        <taxon>Portuninae</taxon>
        <taxon>Scylla</taxon>
    </lineage>
</organism>
<feature type="region of interest" description="Disordered" evidence="1">
    <location>
        <begin position="1"/>
        <end position="20"/>
    </location>
</feature>
<evidence type="ECO:0000259" key="2">
    <source>
        <dbReference type="Pfam" id="PF05050"/>
    </source>
</evidence>
<name>A0AAW0TF61_SCYPA</name>
<evidence type="ECO:0000313" key="4">
    <source>
        <dbReference type="Proteomes" id="UP001487740"/>
    </source>
</evidence>
<accession>A0AAW0TF61</accession>